<evidence type="ECO:0000313" key="2">
    <source>
        <dbReference type="EMBL" id="MBP1854150.1"/>
    </source>
</evidence>
<accession>A0ABS4E892</accession>
<evidence type="ECO:0000313" key="3">
    <source>
        <dbReference type="Proteomes" id="UP000767291"/>
    </source>
</evidence>
<reference evidence="2 3" key="1">
    <citation type="submission" date="2021-03" db="EMBL/GenBank/DDBJ databases">
        <title>Genomic Encyclopedia of Type Strains, Phase IV (KMG-IV): sequencing the most valuable type-strain genomes for metagenomic binning, comparative biology and taxonomic classification.</title>
        <authorList>
            <person name="Goeker M."/>
        </authorList>
    </citation>
    <scope>NUCLEOTIDE SEQUENCE [LARGE SCALE GENOMIC DNA]</scope>
    <source>
        <strain evidence="2 3">DSM 1289</strain>
    </source>
</reference>
<sequence>MRNKLTFSKKRKTIYSFFCNKNDSIEFALTFIPASIIISIIEDILNFKKTLITGVIYFFIFMVIYMFINFCIKKVLKYLLETYHCSIFSKIITWALCALTCFIYIFFIVIILIVIWIGFCYFTDML</sequence>
<protein>
    <submittedName>
        <fullName evidence="2">Flagellar biosynthesis protein FlhB</fullName>
    </submittedName>
</protein>
<dbReference type="EMBL" id="JAGGJX010000001">
    <property type="protein sequence ID" value="MBP1854150.1"/>
    <property type="molecule type" value="Genomic_DNA"/>
</dbReference>
<feature type="transmembrane region" description="Helical" evidence="1">
    <location>
        <begin position="51"/>
        <end position="72"/>
    </location>
</feature>
<dbReference type="Proteomes" id="UP000767291">
    <property type="component" value="Unassembled WGS sequence"/>
</dbReference>
<feature type="transmembrane region" description="Helical" evidence="1">
    <location>
        <begin position="27"/>
        <end position="45"/>
    </location>
</feature>
<keyword evidence="2" id="KW-0966">Cell projection</keyword>
<gene>
    <name evidence="2" type="ORF">J2Z43_000540</name>
</gene>
<keyword evidence="2" id="KW-0969">Cilium</keyword>
<feature type="transmembrane region" description="Helical" evidence="1">
    <location>
        <begin position="93"/>
        <end position="119"/>
    </location>
</feature>
<keyword evidence="2" id="KW-0282">Flagellum</keyword>
<name>A0ABS4E892_9FIRM</name>
<keyword evidence="3" id="KW-1185">Reference proteome</keyword>
<keyword evidence="1" id="KW-0472">Membrane</keyword>
<organism evidence="2 3">
    <name type="scientific">Metaclostridioides mangenotii</name>
    <dbReference type="NCBI Taxonomy" id="1540"/>
    <lineage>
        <taxon>Bacteria</taxon>
        <taxon>Bacillati</taxon>
        <taxon>Bacillota</taxon>
        <taxon>Clostridia</taxon>
        <taxon>Peptostreptococcales</taxon>
        <taxon>Peptostreptococcaceae</taxon>
        <taxon>Metaclostridioides</taxon>
    </lineage>
</organism>
<keyword evidence="1" id="KW-1133">Transmembrane helix</keyword>
<evidence type="ECO:0000256" key="1">
    <source>
        <dbReference type="SAM" id="Phobius"/>
    </source>
</evidence>
<keyword evidence="1" id="KW-0812">Transmembrane</keyword>
<proteinExistence type="predicted"/>
<comment type="caution">
    <text evidence="2">The sequence shown here is derived from an EMBL/GenBank/DDBJ whole genome shotgun (WGS) entry which is preliminary data.</text>
</comment>